<dbReference type="EMBL" id="RWHU01000008">
    <property type="protein sequence ID" value="RSK64896.1"/>
    <property type="molecule type" value="Genomic_DNA"/>
</dbReference>
<reference evidence="1 2" key="1">
    <citation type="submission" date="2018-12" db="EMBL/GenBank/DDBJ databases">
        <title>The Genome Submission of two Enterobacter spp. strains.</title>
        <authorList>
            <person name="Wu W."/>
            <person name="Wei L."/>
            <person name="Feng Y."/>
            <person name="Zong Z."/>
        </authorList>
    </citation>
    <scope>NUCLEOTIDE SEQUENCE [LARGE SCALE GENOMIC DNA]</scope>
    <source>
        <strain evidence="1 2">WCHEHu045002</strain>
    </source>
</reference>
<organism evidence="1 2">
    <name type="scientific">Enterobacter huaxiensis</name>
    <dbReference type="NCBI Taxonomy" id="2494702"/>
    <lineage>
        <taxon>Bacteria</taxon>
        <taxon>Pseudomonadati</taxon>
        <taxon>Pseudomonadota</taxon>
        <taxon>Gammaproteobacteria</taxon>
        <taxon>Enterobacterales</taxon>
        <taxon>Enterobacteriaceae</taxon>
        <taxon>Enterobacter</taxon>
    </lineage>
</organism>
<proteinExistence type="predicted"/>
<evidence type="ECO:0000313" key="1">
    <source>
        <dbReference type="EMBL" id="RSK64896.1"/>
    </source>
</evidence>
<accession>A0A428LKQ4</accession>
<sequence>MAVGLCPFFLNTSGSSSLIVRASFTDTVSAIEVYPSSPEGITKSQIYRSVASSTAIKTDESVQKSEFPDHI</sequence>
<name>A0A428LKQ4_9ENTR</name>
<comment type="caution">
    <text evidence="1">The sequence shown here is derived from an EMBL/GenBank/DDBJ whole genome shotgun (WGS) entry which is preliminary data.</text>
</comment>
<gene>
    <name evidence="1" type="ORF">EJE24_19605</name>
</gene>
<dbReference type="Proteomes" id="UP000276389">
    <property type="component" value="Unassembled WGS sequence"/>
</dbReference>
<dbReference type="AlphaFoldDB" id="A0A428LKQ4"/>
<evidence type="ECO:0000313" key="2">
    <source>
        <dbReference type="Proteomes" id="UP000276389"/>
    </source>
</evidence>
<protein>
    <submittedName>
        <fullName evidence="1">Uncharacterized protein</fullName>
    </submittedName>
</protein>